<dbReference type="GeneID" id="70637941"/>
<evidence type="ECO:0000256" key="1">
    <source>
        <dbReference type="ARBA" id="ARBA00007151"/>
    </source>
</evidence>
<gene>
    <name evidence="5" type="primary">rps7</name>
</gene>
<dbReference type="InterPro" id="IPR000235">
    <property type="entry name" value="Ribosomal_uS7"/>
</dbReference>
<dbReference type="PIRSF" id="PIRSF002122">
    <property type="entry name" value="RPS7p_RPS7a_RPS5e_RPS7o"/>
    <property type="match status" value="1"/>
</dbReference>
<organism evidence="5">
    <name type="scientific">Thalassiosira rotula</name>
    <dbReference type="NCBI Taxonomy" id="49265"/>
    <lineage>
        <taxon>Eukaryota</taxon>
        <taxon>Sar</taxon>
        <taxon>Stramenopiles</taxon>
        <taxon>Ochrophyta</taxon>
        <taxon>Bacillariophyta</taxon>
        <taxon>Coscinodiscophyceae</taxon>
        <taxon>Thalassiosirophycidae</taxon>
        <taxon>Thalassiosirales</taxon>
        <taxon>Thalassiosiraceae</taxon>
        <taxon>Thalassiosira</taxon>
    </lineage>
</organism>
<dbReference type="Gene3D" id="1.10.455.10">
    <property type="entry name" value="Ribosomal protein S7 domain"/>
    <property type="match status" value="1"/>
</dbReference>
<accession>A0A8B0SCD3</accession>
<sequence length="139" mass="16509">MNKKIINQLLLNGKSAVSEKIWLKSIKFFDKSFIKNNKKLINQALINVTLLLKMKELNNNKKRSQSKEFPYIVNNKNRISLALKFFLSKTKSKNEVKVYKRLVTDLLAAANKLGAVTNKRKSLYEYAYLKKKYFYYRWF</sequence>
<dbReference type="EMBL" id="MW013552">
    <property type="protein sequence ID" value="QTX08911.1"/>
    <property type="molecule type" value="Genomic_DNA"/>
</dbReference>
<dbReference type="GO" id="GO:0005840">
    <property type="term" value="C:ribosome"/>
    <property type="evidence" value="ECO:0007669"/>
    <property type="project" value="UniProtKB-KW"/>
</dbReference>
<dbReference type="GO" id="GO:0006412">
    <property type="term" value="P:translation"/>
    <property type="evidence" value="ECO:0007669"/>
    <property type="project" value="InterPro"/>
</dbReference>
<dbReference type="AlphaFoldDB" id="A0A8B0SCD3"/>
<reference evidence="5" key="1">
    <citation type="submission" date="2020-09" db="EMBL/GenBank/DDBJ databases">
        <authorList>
            <person name="Liu K."/>
            <person name="Chen N."/>
        </authorList>
    </citation>
    <scope>NUCLEOTIDE SEQUENCE</scope>
    <source>
        <strain evidence="5">CNS00050</strain>
    </source>
</reference>
<dbReference type="GO" id="GO:1990904">
    <property type="term" value="C:ribonucleoprotein complex"/>
    <property type="evidence" value="ECO:0007669"/>
    <property type="project" value="UniProtKB-KW"/>
</dbReference>
<evidence type="ECO:0000256" key="3">
    <source>
        <dbReference type="ARBA" id="ARBA00023274"/>
    </source>
</evidence>
<protein>
    <submittedName>
        <fullName evidence="5">Ribosomal protein S7</fullName>
    </submittedName>
</protein>
<keyword evidence="5" id="KW-0496">Mitochondrion</keyword>
<proteinExistence type="inferred from homology"/>
<keyword evidence="3" id="KW-0687">Ribonucleoprotein</keyword>
<dbReference type="Pfam" id="PF00177">
    <property type="entry name" value="Ribosomal_S7"/>
    <property type="match status" value="1"/>
</dbReference>
<feature type="domain" description="Small ribosomal subunit protein uS7" evidence="4">
    <location>
        <begin position="3"/>
        <end position="127"/>
    </location>
</feature>
<name>A0A8B0SCD3_9STRA</name>
<geneLocation type="mitochondrion" evidence="5"/>
<dbReference type="SUPFAM" id="SSF47973">
    <property type="entry name" value="Ribosomal protein S7"/>
    <property type="match status" value="1"/>
</dbReference>
<dbReference type="InterPro" id="IPR036823">
    <property type="entry name" value="Ribosomal_uS7_dom_sf"/>
</dbReference>
<evidence type="ECO:0000256" key="2">
    <source>
        <dbReference type="ARBA" id="ARBA00022980"/>
    </source>
</evidence>
<comment type="similarity">
    <text evidence="1">Belongs to the universal ribosomal protein uS7 family.</text>
</comment>
<dbReference type="InterPro" id="IPR023798">
    <property type="entry name" value="Ribosomal_uS7_dom"/>
</dbReference>
<evidence type="ECO:0000259" key="4">
    <source>
        <dbReference type="Pfam" id="PF00177"/>
    </source>
</evidence>
<evidence type="ECO:0000313" key="5">
    <source>
        <dbReference type="EMBL" id="QTX08911.1"/>
    </source>
</evidence>
<keyword evidence="2 5" id="KW-0689">Ribosomal protein</keyword>
<dbReference type="RefSeq" id="YP_010252068.1">
    <property type="nucleotide sequence ID" value="NC_060383.1"/>
</dbReference>